<sequence length="439" mass="49283">MKRRYLLAGLAAICLLKLTKDDIIYNPLPMYHTAGGALGIGAALMSSTSVVIRPKFSASNYFSDCVKYKCTVSSDYEYERWVKTLAVELMRQTPLDAVRFLDILGITATLPSISPSGSPLPLRRTHSADSVHLESSRRQPASFLWAAASPCSSIKEEDVEQKTPQYIECNNNNNKNTHWWTDQCKNVSCDESIRTVQHQRSVDSTNLKGNRSLRDETDSFVKDEPRLSPPLPDVVRDLPPCERRSRARTRAASLRGPNPRGASAEPLSWAGQEAVARLMARCQQADHYVPVKDKKLLFESLCRKRLVCSSDNIDSFSPCSGLPLAVQPRAHSLHDLSRCHSALPVKQLCRYFERDFGSKARHVEHKLTRAKQLSQQTVASRLQRSRSDETQASVADEGRRTDRNRDELEKQQLELNGPVNRFGVMAAIATPKRHSSDVR</sequence>
<gene>
    <name evidence="7" type="ORF">LSTR_LSTR001541</name>
</gene>
<dbReference type="Proteomes" id="UP000291343">
    <property type="component" value="Unassembled WGS sequence"/>
</dbReference>
<feature type="compositionally biased region" description="Basic and acidic residues" evidence="5">
    <location>
        <begin position="212"/>
        <end position="226"/>
    </location>
</feature>
<evidence type="ECO:0000313" key="7">
    <source>
        <dbReference type="EMBL" id="RZF43280.1"/>
    </source>
</evidence>
<dbReference type="GO" id="GO:0004467">
    <property type="term" value="F:long-chain fatty acid-CoA ligase activity"/>
    <property type="evidence" value="ECO:0007669"/>
    <property type="project" value="TreeGrafter"/>
</dbReference>
<dbReference type="GO" id="GO:0005524">
    <property type="term" value="F:ATP binding"/>
    <property type="evidence" value="ECO:0007669"/>
    <property type="project" value="UniProtKB-KW"/>
</dbReference>
<name>A0A482XCN0_LAOST</name>
<dbReference type="GO" id="GO:0005886">
    <property type="term" value="C:plasma membrane"/>
    <property type="evidence" value="ECO:0007669"/>
    <property type="project" value="TreeGrafter"/>
</dbReference>
<protein>
    <recommendedName>
        <fullName evidence="9">AMP-dependent synthetase/ligase domain-containing protein</fullName>
    </recommendedName>
</protein>
<evidence type="ECO:0000256" key="4">
    <source>
        <dbReference type="ARBA" id="ARBA00022840"/>
    </source>
</evidence>
<feature type="chain" id="PRO_5019764086" description="AMP-dependent synthetase/ligase domain-containing protein" evidence="6">
    <location>
        <begin position="22"/>
        <end position="439"/>
    </location>
</feature>
<dbReference type="EMBL" id="QKKF02012754">
    <property type="protein sequence ID" value="RZF43280.1"/>
    <property type="molecule type" value="Genomic_DNA"/>
</dbReference>
<dbReference type="PANTHER" id="PTHR43107">
    <property type="entry name" value="LONG-CHAIN FATTY ACID TRANSPORT PROTEIN"/>
    <property type="match status" value="1"/>
</dbReference>
<evidence type="ECO:0000256" key="2">
    <source>
        <dbReference type="ARBA" id="ARBA00022598"/>
    </source>
</evidence>
<keyword evidence="4" id="KW-0067">ATP-binding</keyword>
<dbReference type="InParanoid" id="A0A482XCN0"/>
<keyword evidence="8" id="KW-1185">Reference proteome</keyword>
<keyword evidence="2" id="KW-0436">Ligase</keyword>
<proteinExistence type="inferred from homology"/>
<evidence type="ECO:0000256" key="6">
    <source>
        <dbReference type="SAM" id="SignalP"/>
    </source>
</evidence>
<feature type="compositionally biased region" description="Polar residues" evidence="5">
    <location>
        <begin position="373"/>
        <end position="382"/>
    </location>
</feature>
<dbReference type="OrthoDB" id="8189406at2759"/>
<dbReference type="STRING" id="195883.A0A482XCN0"/>
<dbReference type="GO" id="GO:0005324">
    <property type="term" value="F:long-chain fatty acid transmembrane transporter activity"/>
    <property type="evidence" value="ECO:0007669"/>
    <property type="project" value="TreeGrafter"/>
</dbReference>
<keyword evidence="6" id="KW-0732">Signal</keyword>
<evidence type="ECO:0008006" key="9">
    <source>
        <dbReference type="Google" id="ProtNLM"/>
    </source>
</evidence>
<accession>A0A482XCN0</accession>
<organism evidence="7 8">
    <name type="scientific">Laodelphax striatellus</name>
    <name type="common">Small brown planthopper</name>
    <name type="synonym">Delphax striatella</name>
    <dbReference type="NCBI Taxonomy" id="195883"/>
    <lineage>
        <taxon>Eukaryota</taxon>
        <taxon>Metazoa</taxon>
        <taxon>Ecdysozoa</taxon>
        <taxon>Arthropoda</taxon>
        <taxon>Hexapoda</taxon>
        <taxon>Insecta</taxon>
        <taxon>Pterygota</taxon>
        <taxon>Neoptera</taxon>
        <taxon>Paraneoptera</taxon>
        <taxon>Hemiptera</taxon>
        <taxon>Auchenorrhyncha</taxon>
        <taxon>Fulgoroidea</taxon>
        <taxon>Delphacidae</taxon>
        <taxon>Criomorphinae</taxon>
        <taxon>Laodelphax</taxon>
    </lineage>
</organism>
<reference evidence="7 8" key="1">
    <citation type="journal article" date="2017" name="Gigascience">
        <title>Genome sequence of the small brown planthopper, Laodelphax striatellus.</title>
        <authorList>
            <person name="Zhu J."/>
            <person name="Jiang F."/>
            <person name="Wang X."/>
            <person name="Yang P."/>
            <person name="Bao Y."/>
            <person name="Zhao W."/>
            <person name="Wang W."/>
            <person name="Lu H."/>
            <person name="Wang Q."/>
            <person name="Cui N."/>
            <person name="Li J."/>
            <person name="Chen X."/>
            <person name="Luo L."/>
            <person name="Yu J."/>
            <person name="Kang L."/>
            <person name="Cui F."/>
        </authorList>
    </citation>
    <scope>NUCLEOTIDE SEQUENCE [LARGE SCALE GENOMIC DNA]</scope>
    <source>
        <strain evidence="7">Lst14</strain>
    </source>
</reference>
<evidence type="ECO:0000313" key="8">
    <source>
        <dbReference type="Proteomes" id="UP000291343"/>
    </source>
</evidence>
<dbReference type="GO" id="GO:0044539">
    <property type="term" value="P:long-chain fatty acid import into cell"/>
    <property type="evidence" value="ECO:0007669"/>
    <property type="project" value="TreeGrafter"/>
</dbReference>
<comment type="similarity">
    <text evidence="1">Belongs to the ATP-dependent AMP-binding enzyme family.</text>
</comment>
<feature type="region of interest" description="Disordered" evidence="5">
    <location>
        <begin position="373"/>
        <end position="405"/>
    </location>
</feature>
<feature type="region of interest" description="Disordered" evidence="5">
    <location>
        <begin position="200"/>
        <end position="266"/>
    </location>
</feature>
<feature type="compositionally biased region" description="Basic and acidic residues" evidence="5">
    <location>
        <begin position="396"/>
        <end position="405"/>
    </location>
</feature>
<evidence type="ECO:0000256" key="5">
    <source>
        <dbReference type="SAM" id="MobiDB-lite"/>
    </source>
</evidence>
<comment type="caution">
    <text evidence="7">The sequence shown here is derived from an EMBL/GenBank/DDBJ whole genome shotgun (WGS) entry which is preliminary data.</text>
</comment>
<dbReference type="Gene3D" id="3.40.50.980">
    <property type="match status" value="1"/>
</dbReference>
<dbReference type="PANTHER" id="PTHR43107:SF15">
    <property type="entry name" value="FATTY ACID TRANSPORT PROTEIN 3, ISOFORM A"/>
    <property type="match status" value="1"/>
</dbReference>
<dbReference type="AlphaFoldDB" id="A0A482XCN0"/>
<evidence type="ECO:0000256" key="3">
    <source>
        <dbReference type="ARBA" id="ARBA00022741"/>
    </source>
</evidence>
<keyword evidence="3" id="KW-0547">Nucleotide-binding</keyword>
<feature type="signal peptide" evidence="6">
    <location>
        <begin position="1"/>
        <end position="21"/>
    </location>
</feature>
<dbReference type="SUPFAM" id="SSF56801">
    <property type="entry name" value="Acetyl-CoA synthetase-like"/>
    <property type="match status" value="1"/>
</dbReference>
<feature type="compositionally biased region" description="Basic and acidic residues" evidence="5">
    <location>
        <begin position="234"/>
        <end position="244"/>
    </location>
</feature>
<evidence type="ECO:0000256" key="1">
    <source>
        <dbReference type="ARBA" id="ARBA00006432"/>
    </source>
</evidence>
<dbReference type="GO" id="GO:0005789">
    <property type="term" value="C:endoplasmic reticulum membrane"/>
    <property type="evidence" value="ECO:0007669"/>
    <property type="project" value="TreeGrafter"/>
</dbReference>
<feature type="compositionally biased region" description="Polar residues" evidence="5">
    <location>
        <begin position="200"/>
        <end position="209"/>
    </location>
</feature>